<dbReference type="HOGENOM" id="CLU_038034_6_0_5"/>
<proteinExistence type="predicted"/>
<dbReference type="SUPFAM" id="SSF53807">
    <property type="entry name" value="Helical backbone' metal receptor"/>
    <property type="match status" value="1"/>
</dbReference>
<keyword evidence="3" id="KW-1185">Reference proteome</keyword>
<organism evidence="2 3">
    <name type="scientific">Pararhodospirillum photometricum DSM 122</name>
    <dbReference type="NCBI Taxonomy" id="1150469"/>
    <lineage>
        <taxon>Bacteria</taxon>
        <taxon>Pseudomonadati</taxon>
        <taxon>Pseudomonadota</taxon>
        <taxon>Alphaproteobacteria</taxon>
        <taxon>Rhodospirillales</taxon>
        <taxon>Rhodospirillaceae</taxon>
        <taxon>Pararhodospirillum</taxon>
    </lineage>
</organism>
<dbReference type="PATRIC" id="fig|1150469.3.peg.2963"/>
<feature type="domain" description="Fe/B12 periplasmic-binding" evidence="1">
    <location>
        <begin position="42"/>
        <end position="294"/>
    </location>
</feature>
<dbReference type="PROSITE" id="PS50983">
    <property type="entry name" value="FE_B12_PBP"/>
    <property type="match status" value="1"/>
</dbReference>
<sequence length="295" mass="30278">MVRRTVMRFPPRLRPALLRVAVLLLVLSMLTVDPLHASAPRRAIVVGGALTEIVYALGAQDSVVAVDATSTYPPAADALPDVGYMRRLAAEPLLSLAPDLILAIEGAGPPAVLDQVRAAGVRVLDVPDQPSVAGVHDKVRRVAQALGRSDEGEALIQSLDARLAALRPVEGAAPRVLFLMSVGEGAPLAAGRDTPAEAVIRLAGGVNALDGFTGFKPLSPEAAAAARPDVVLVPTRTLAGLGGAEAILARPELAGSPAAQAKRLVAMDTMLLLGFGPRLPEAVAELAAGLHAKGP</sequence>
<accession>H6SMU4</accession>
<evidence type="ECO:0000259" key="1">
    <source>
        <dbReference type="PROSITE" id="PS50983"/>
    </source>
</evidence>
<dbReference type="PANTHER" id="PTHR30535">
    <property type="entry name" value="VITAMIN B12-BINDING PROTEIN"/>
    <property type="match status" value="1"/>
</dbReference>
<dbReference type="AlphaFoldDB" id="H6SMU4"/>
<dbReference type="PANTHER" id="PTHR30535:SF4">
    <property type="entry name" value="HEMIN-BINDING PERIPLASMIC PROTEIN HMUT"/>
    <property type="match status" value="1"/>
</dbReference>
<reference evidence="2 3" key="1">
    <citation type="submission" date="2012-02" db="EMBL/GenBank/DDBJ databases">
        <title>Shotgun genome sequence of Phaeospirillum photometricum DSM 122.</title>
        <authorList>
            <person name="Duquesne K."/>
            <person name="Sturgis J."/>
        </authorList>
    </citation>
    <scope>NUCLEOTIDE SEQUENCE [LARGE SCALE GENOMIC DNA]</scope>
    <source>
        <strain evidence="3">DSM122</strain>
    </source>
</reference>
<dbReference type="EMBL" id="HE663493">
    <property type="protein sequence ID" value="CCG09229.1"/>
    <property type="molecule type" value="Genomic_DNA"/>
</dbReference>
<dbReference type="Proteomes" id="UP000033220">
    <property type="component" value="Chromosome DSM 122"/>
</dbReference>
<name>H6SMU4_PARPM</name>
<evidence type="ECO:0000313" key="2">
    <source>
        <dbReference type="EMBL" id="CCG09229.1"/>
    </source>
</evidence>
<dbReference type="Gene3D" id="3.40.50.1980">
    <property type="entry name" value="Nitrogenase molybdenum iron protein domain"/>
    <property type="match status" value="2"/>
</dbReference>
<dbReference type="InterPro" id="IPR050902">
    <property type="entry name" value="ABC_Transporter_SBP"/>
</dbReference>
<gene>
    <name evidence="2" type="primary">hmuT</name>
    <name evidence="2" type="ORF">RSPPHO_02603</name>
</gene>
<dbReference type="Pfam" id="PF01497">
    <property type="entry name" value="Peripla_BP_2"/>
    <property type="match status" value="1"/>
</dbReference>
<dbReference type="CDD" id="cd01149">
    <property type="entry name" value="HutB"/>
    <property type="match status" value="1"/>
</dbReference>
<dbReference type="InterPro" id="IPR002491">
    <property type="entry name" value="ABC_transptr_periplasmic_BD"/>
</dbReference>
<dbReference type="STRING" id="1150469.RSPPHO_02603"/>
<dbReference type="eggNOG" id="COG4558">
    <property type="taxonomic scope" value="Bacteria"/>
</dbReference>
<dbReference type="KEGG" id="rpm:RSPPHO_02603"/>
<protein>
    <submittedName>
        <fullName evidence="2">Hemin-binding periplasmic protein HmuT,putative</fullName>
    </submittedName>
</protein>
<evidence type="ECO:0000313" key="3">
    <source>
        <dbReference type="Proteomes" id="UP000033220"/>
    </source>
</evidence>